<keyword evidence="7" id="KW-1185">Reference proteome</keyword>
<dbReference type="SMART" id="SM00346">
    <property type="entry name" value="HTH_ICLR"/>
    <property type="match status" value="1"/>
</dbReference>
<dbReference type="EMBL" id="CP048882">
    <property type="protein sequence ID" value="QPP10179.1"/>
    <property type="molecule type" value="Genomic_DNA"/>
</dbReference>
<organism evidence="6 7">
    <name type="scientific">Streptomyces bathyalis</name>
    <dbReference type="NCBI Taxonomy" id="2710756"/>
    <lineage>
        <taxon>Bacteria</taxon>
        <taxon>Bacillati</taxon>
        <taxon>Actinomycetota</taxon>
        <taxon>Actinomycetes</taxon>
        <taxon>Kitasatosporales</taxon>
        <taxon>Streptomycetaceae</taxon>
        <taxon>Streptomyces</taxon>
    </lineage>
</organism>
<feature type="domain" description="HTH iclR-type" evidence="4">
    <location>
        <begin position="9"/>
        <end position="70"/>
    </location>
</feature>
<dbReference type="PROSITE" id="PS51078">
    <property type="entry name" value="ICLR_ED"/>
    <property type="match status" value="1"/>
</dbReference>
<dbReference type="InterPro" id="IPR050707">
    <property type="entry name" value="HTH_MetabolicPath_Reg"/>
</dbReference>
<dbReference type="InterPro" id="IPR029016">
    <property type="entry name" value="GAF-like_dom_sf"/>
</dbReference>
<dbReference type="KEGG" id="sbat:G4Z16_31360"/>
<dbReference type="InterPro" id="IPR036390">
    <property type="entry name" value="WH_DNA-bd_sf"/>
</dbReference>
<dbReference type="SUPFAM" id="SSF55781">
    <property type="entry name" value="GAF domain-like"/>
    <property type="match status" value="1"/>
</dbReference>
<dbReference type="GO" id="GO:0003700">
    <property type="term" value="F:DNA-binding transcription factor activity"/>
    <property type="evidence" value="ECO:0007669"/>
    <property type="project" value="TreeGrafter"/>
</dbReference>
<dbReference type="InterPro" id="IPR005471">
    <property type="entry name" value="Tscrpt_reg_IclR_N"/>
</dbReference>
<keyword evidence="3" id="KW-0804">Transcription</keyword>
<dbReference type="SUPFAM" id="SSF46785">
    <property type="entry name" value="Winged helix' DNA-binding domain"/>
    <property type="match status" value="1"/>
</dbReference>
<protein>
    <submittedName>
        <fullName evidence="6">IclR family transcriptional regulator</fullName>
    </submittedName>
</protein>
<accession>A0A7T1WV02</accession>
<dbReference type="Proteomes" id="UP000595046">
    <property type="component" value="Chromosome"/>
</dbReference>
<dbReference type="Pfam" id="PF09339">
    <property type="entry name" value="HTH_IclR"/>
    <property type="match status" value="1"/>
</dbReference>
<dbReference type="Gene3D" id="3.30.450.40">
    <property type="match status" value="1"/>
</dbReference>
<gene>
    <name evidence="6" type="ORF">G4Z16_31360</name>
</gene>
<dbReference type="Pfam" id="PF01614">
    <property type="entry name" value="IclR_C"/>
    <property type="match status" value="1"/>
</dbReference>
<evidence type="ECO:0000256" key="3">
    <source>
        <dbReference type="ARBA" id="ARBA00023163"/>
    </source>
</evidence>
<evidence type="ECO:0000313" key="7">
    <source>
        <dbReference type="Proteomes" id="UP000595046"/>
    </source>
</evidence>
<dbReference type="InterPro" id="IPR036388">
    <property type="entry name" value="WH-like_DNA-bd_sf"/>
</dbReference>
<evidence type="ECO:0000259" key="4">
    <source>
        <dbReference type="PROSITE" id="PS51077"/>
    </source>
</evidence>
<dbReference type="PANTHER" id="PTHR30136:SF24">
    <property type="entry name" value="HTH-TYPE TRANSCRIPTIONAL REPRESSOR ALLR"/>
    <property type="match status" value="1"/>
</dbReference>
<dbReference type="GO" id="GO:0045892">
    <property type="term" value="P:negative regulation of DNA-templated transcription"/>
    <property type="evidence" value="ECO:0007669"/>
    <property type="project" value="TreeGrafter"/>
</dbReference>
<evidence type="ECO:0000256" key="2">
    <source>
        <dbReference type="ARBA" id="ARBA00023125"/>
    </source>
</evidence>
<evidence type="ECO:0000313" key="6">
    <source>
        <dbReference type="EMBL" id="QPP10179.1"/>
    </source>
</evidence>
<proteinExistence type="predicted"/>
<dbReference type="PANTHER" id="PTHR30136">
    <property type="entry name" value="HELIX-TURN-HELIX TRANSCRIPTIONAL REGULATOR, ICLR FAMILY"/>
    <property type="match status" value="1"/>
</dbReference>
<dbReference type="PROSITE" id="PS51077">
    <property type="entry name" value="HTH_ICLR"/>
    <property type="match status" value="1"/>
</dbReference>
<feature type="domain" description="IclR-ED" evidence="5">
    <location>
        <begin position="71"/>
        <end position="250"/>
    </location>
</feature>
<dbReference type="InterPro" id="IPR014757">
    <property type="entry name" value="Tscrpt_reg_IclR_C"/>
</dbReference>
<dbReference type="GO" id="GO:0003677">
    <property type="term" value="F:DNA binding"/>
    <property type="evidence" value="ECO:0007669"/>
    <property type="project" value="UniProtKB-KW"/>
</dbReference>
<dbReference type="Gene3D" id="1.10.10.10">
    <property type="entry name" value="Winged helix-like DNA-binding domain superfamily/Winged helix DNA-binding domain"/>
    <property type="match status" value="1"/>
</dbReference>
<sequence length="259" mass="27735">MPRTREPGRTVSSRLLEILFAFRADHPDLSLADLVRITGIPHATVRRLALELVDVGALERREDGRFTVGLRLWQLGTLAPLTESLRTLAQPFMEDLHSALHQHVQLAVLEGHEAVIIERLSAPHAPALVSRVGGRLPLHCSGVGKVLLSHGGPELIESVLSGGLHRHTSRTVVDPAELRNEIAACRRTGTAAVRGELTGEADSVAARIVDGHGRVVAALSVVLRAGSVNHQAALAAVLASGFGISRQLGWRPGIRVREG</sequence>
<dbReference type="AlphaFoldDB" id="A0A7T1WV02"/>
<evidence type="ECO:0000256" key="1">
    <source>
        <dbReference type="ARBA" id="ARBA00023015"/>
    </source>
</evidence>
<keyword evidence="1" id="KW-0805">Transcription regulation</keyword>
<dbReference type="RefSeq" id="WP_197353936.1">
    <property type="nucleotide sequence ID" value="NZ_CP048882.1"/>
</dbReference>
<name>A0A7T1WV02_9ACTN</name>
<keyword evidence="2" id="KW-0238">DNA-binding</keyword>
<reference evidence="7" key="1">
    <citation type="submission" date="2020-02" db="EMBL/GenBank/DDBJ databases">
        <title>Streptomyces sp. ASO4wet.</title>
        <authorList>
            <person name="Risdian C."/>
            <person name="Landwehr W."/>
            <person name="Schupp P."/>
            <person name="Wink J."/>
        </authorList>
    </citation>
    <scope>NUCLEOTIDE SEQUENCE [LARGE SCALE GENOMIC DNA]</scope>
    <source>
        <strain evidence="7">ASO4wet</strain>
    </source>
</reference>
<evidence type="ECO:0000259" key="5">
    <source>
        <dbReference type="PROSITE" id="PS51078"/>
    </source>
</evidence>